<dbReference type="PANTHER" id="PTHR33122">
    <property type="entry name" value="LIPID BINDING PROTEIN-RELATED"/>
    <property type="match status" value="1"/>
</dbReference>
<dbReference type="Proteomes" id="UP001341840">
    <property type="component" value="Unassembled WGS sequence"/>
</dbReference>
<evidence type="ECO:0000256" key="1">
    <source>
        <dbReference type="SAM" id="SignalP"/>
    </source>
</evidence>
<dbReference type="InterPro" id="IPR039265">
    <property type="entry name" value="DIR1-like"/>
</dbReference>
<evidence type="ECO:0000313" key="4">
    <source>
        <dbReference type="Proteomes" id="UP001341840"/>
    </source>
</evidence>
<sequence length="104" mass="11510">MNKSIVLLVVVLSLIVGAAFGELERESPCGKFSTQRMLTHKLRHCEKPARDLYGPVSRQCCNDLHSVSIQCIYAIFSSDAFKNVGVNPHIGITIPARCHHTYGN</sequence>
<dbReference type="InterPro" id="IPR036312">
    <property type="entry name" value="Bifun_inhib/LTP/seed_sf"/>
</dbReference>
<evidence type="ECO:0000313" key="3">
    <source>
        <dbReference type="EMBL" id="MED6171346.1"/>
    </source>
</evidence>
<feature type="domain" description="Bifunctional inhibitor/plant lipid transfer protein/seed storage helical" evidence="2">
    <location>
        <begin position="29"/>
        <end position="100"/>
    </location>
</feature>
<gene>
    <name evidence="3" type="ORF">PIB30_039971</name>
</gene>
<keyword evidence="4" id="KW-1185">Reference proteome</keyword>
<organism evidence="3 4">
    <name type="scientific">Stylosanthes scabra</name>
    <dbReference type="NCBI Taxonomy" id="79078"/>
    <lineage>
        <taxon>Eukaryota</taxon>
        <taxon>Viridiplantae</taxon>
        <taxon>Streptophyta</taxon>
        <taxon>Embryophyta</taxon>
        <taxon>Tracheophyta</taxon>
        <taxon>Spermatophyta</taxon>
        <taxon>Magnoliopsida</taxon>
        <taxon>eudicotyledons</taxon>
        <taxon>Gunneridae</taxon>
        <taxon>Pentapetalae</taxon>
        <taxon>rosids</taxon>
        <taxon>fabids</taxon>
        <taxon>Fabales</taxon>
        <taxon>Fabaceae</taxon>
        <taxon>Papilionoideae</taxon>
        <taxon>50 kb inversion clade</taxon>
        <taxon>dalbergioids sensu lato</taxon>
        <taxon>Dalbergieae</taxon>
        <taxon>Pterocarpus clade</taxon>
        <taxon>Stylosanthes</taxon>
    </lineage>
</organism>
<proteinExistence type="predicted"/>
<dbReference type="InterPro" id="IPR016140">
    <property type="entry name" value="Bifunc_inhib/LTP/seed_store"/>
</dbReference>
<name>A0ABU6VCN3_9FABA</name>
<evidence type="ECO:0000259" key="2">
    <source>
        <dbReference type="Pfam" id="PF00234"/>
    </source>
</evidence>
<dbReference type="SUPFAM" id="SSF47699">
    <property type="entry name" value="Bifunctional inhibitor/lipid-transfer protein/seed storage 2S albumin"/>
    <property type="match status" value="1"/>
</dbReference>
<dbReference type="PANTHER" id="PTHR33122:SF69">
    <property type="entry name" value="LIPID TRANSFER PROTEIN"/>
    <property type="match status" value="1"/>
</dbReference>
<feature type="chain" id="PRO_5046119467" description="Bifunctional inhibitor/plant lipid transfer protein/seed storage helical domain-containing protein" evidence="1">
    <location>
        <begin position="22"/>
        <end position="104"/>
    </location>
</feature>
<feature type="signal peptide" evidence="1">
    <location>
        <begin position="1"/>
        <end position="21"/>
    </location>
</feature>
<dbReference type="Gene3D" id="1.10.110.10">
    <property type="entry name" value="Plant lipid-transfer and hydrophobic proteins"/>
    <property type="match status" value="1"/>
</dbReference>
<dbReference type="Pfam" id="PF00234">
    <property type="entry name" value="Tryp_alpha_amyl"/>
    <property type="match status" value="1"/>
</dbReference>
<keyword evidence="1" id="KW-0732">Signal</keyword>
<accession>A0ABU6VCN3</accession>
<reference evidence="3 4" key="1">
    <citation type="journal article" date="2023" name="Plants (Basel)">
        <title>Bridging the Gap: Combining Genomics and Transcriptomics Approaches to Understand Stylosanthes scabra, an Orphan Legume from the Brazilian Caatinga.</title>
        <authorList>
            <person name="Ferreira-Neto J.R.C."/>
            <person name="da Silva M.D."/>
            <person name="Binneck E."/>
            <person name="de Melo N.F."/>
            <person name="da Silva R.H."/>
            <person name="de Melo A.L.T.M."/>
            <person name="Pandolfi V."/>
            <person name="Bustamante F.O."/>
            <person name="Brasileiro-Vidal A.C."/>
            <person name="Benko-Iseppon A.M."/>
        </authorList>
    </citation>
    <scope>NUCLEOTIDE SEQUENCE [LARGE SCALE GENOMIC DNA]</scope>
    <source>
        <tissue evidence="3">Leaves</tissue>
    </source>
</reference>
<protein>
    <recommendedName>
        <fullName evidence="2">Bifunctional inhibitor/plant lipid transfer protein/seed storage helical domain-containing protein</fullName>
    </recommendedName>
</protein>
<dbReference type="EMBL" id="JASCZI010151248">
    <property type="protein sequence ID" value="MED6171346.1"/>
    <property type="molecule type" value="Genomic_DNA"/>
</dbReference>
<comment type="caution">
    <text evidence="3">The sequence shown here is derived from an EMBL/GenBank/DDBJ whole genome shotgun (WGS) entry which is preliminary data.</text>
</comment>